<dbReference type="EMBL" id="JAKTMA010000028">
    <property type="protein sequence ID" value="MCR0234101.1"/>
    <property type="molecule type" value="Genomic_DNA"/>
</dbReference>
<proteinExistence type="predicted"/>
<reference evidence="1" key="1">
    <citation type="journal article" date="2022" name="Clin. Infect. Dis.">
        <title>Association between Clostridium innocuum and antibiotic-associated diarrhea in adults and children: A cross-sectional study and comparative genomics analysis.</title>
        <authorList>
            <person name="Cherny K.E."/>
            <person name="Muscat E.B."/>
            <person name="Balaji A."/>
            <person name="Mukherjee J."/>
            <person name="Ozer E.A."/>
            <person name="Angarone M.P."/>
            <person name="Hauser A.R."/>
            <person name="Sichel J.S."/>
            <person name="Amponsah E."/>
            <person name="Kociolek L.K."/>
        </authorList>
    </citation>
    <scope>NUCLEOTIDE SEQUENCE</scope>
    <source>
        <strain evidence="1">NU1-AC-029v</strain>
    </source>
</reference>
<comment type="caution">
    <text evidence="1">The sequence shown here is derived from an EMBL/GenBank/DDBJ whole genome shotgun (WGS) entry which is preliminary data.</text>
</comment>
<gene>
    <name evidence="1" type="ORF">MKC95_15110</name>
</gene>
<dbReference type="RefSeq" id="WP_002605724.1">
    <property type="nucleotide sequence ID" value="NZ_JAHPYH010000071.1"/>
</dbReference>
<organism evidence="1 2">
    <name type="scientific">Clostridium innocuum</name>
    <dbReference type="NCBI Taxonomy" id="1522"/>
    <lineage>
        <taxon>Bacteria</taxon>
        <taxon>Bacillati</taxon>
        <taxon>Bacillota</taxon>
        <taxon>Clostridia</taxon>
        <taxon>Eubacteriales</taxon>
        <taxon>Clostridiaceae</taxon>
        <taxon>Clostridium</taxon>
    </lineage>
</organism>
<protein>
    <submittedName>
        <fullName evidence="1">Uncharacterized protein</fullName>
    </submittedName>
</protein>
<evidence type="ECO:0000313" key="2">
    <source>
        <dbReference type="Proteomes" id="UP001203972"/>
    </source>
</evidence>
<evidence type="ECO:0000313" key="1">
    <source>
        <dbReference type="EMBL" id="MCR0234101.1"/>
    </source>
</evidence>
<dbReference type="Proteomes" id="UP001203972">
    <property type="component" value="Unassembled WGS sequence"/>
</dbReference>
<accession>A0AAP2XVR6</accession>
<sequence>METLSSDQLSAMGFIFYGESEREDLLFLFHERFIFKLRRRRWIFSRIYIVDLRYLEMEGTMDMNIRLIDESCKKHLYTAIKKSIKDGSYLADPMLKEQLYADIERRYKKYVKMRQRIYGGNQTWE</sequence>
<name>A0AAP2XVR6_CLOIN</name>
<dbReference type="AlphaFoldDB" id="A0AAP2XVR6"/>